<reference key="2">
    <citation type="submission" date="2011-11" db="EMBL/GenBank/DDBJ databases">
        <authorList>
            <person name="Shin S.H."/>
            <person name="Kim S."/>
            <person name="Kim J.Y."/>
        </authorList>
    </citation>
    <scope>NUCLEOTIDE SEQUENCE</scope>
    <source>
        <strain>HPL-003</strain>
    </source>
</reference>
<dbReference type="HOGENOM" id="CLU_189149_0_1_9"/>
<dbReference type="Gene3D" id="4.10.280.10">
    <property type="entry name" value="Helix-loop-helix DNA-binding domain"/>
    <property type="match status" value="1"/>
</dbReference>
<dbReference type="AlphaFoldDB" id="G7VXE5"/>
<dbReference type="Proteomes" id="UP000005876">
    <property type="component" value="Chromosome"/>
</dbReference>
<evidence type="ECO:0000313" key="1">
    <source>
        <dbReference type="EMBL" id="AET58986.1"/>
    </source>
</evidence>
<reference evidence="2" key="1">
    <citation type="submission" date="2011-11" db="EMBL/GenBank/DDBJ databases">
        <title>Complete sequence of Paenibacillus terrae HPL-003.</title>
        <authorList>
            <person name="Shin S.H."/>
            <person name="Kim S."/>
            <person name="Kim J.Y."/>
        </authorList>
    </citation>
    <scope>NUCLEOTIDE SEQUENCE [LARGE SCALE GENOMIC DNA]</scope>
    <source>
        <strain evidence="2">HPL-003</strain>
    </source>
</reference>
<dbReference type="InterPro" id="IPR018540">
    <property type="entry name" value="Spo0E-like"/>
</dbReference>
<dbReference type="SUPFAM" id="SSF140500">
    <property type="entry name" value="BAS1536-like"/>
    <property type="match status" value="1"/>
</dbReference>
<dbReference type="STRING" id="985665.HPL003_11135"/>
<dbReference type="InterPro" id="IPR036638">
    <property type="entry name" value="HLH_DNA-bd_sf"/>
</dbReference>
<dbReference type="OrthoDB" id="2627535at2"/>
<dbReference type="Pfam" id="PF09388">
    <property type="entry name" value="SpoOE-like"/>
    <property type="match status" value="1"/>
</dbReference>
<reference evidence="1 2" key="3">
    <citation type="journal article" date="2012" name="J. Bacteriol.">
        <title>Genome Sequence of Paenibacillus terrae HPL-003, a Xylanase-Producing Bacterium Isolated from Soil Found in Forest Residue.</title>
        <authorList>
            <person name="Shin S.H."/>
            <person name="Kim S."/>
            <person name="Kim J.Y."/>
            <person name="Song H.Y."/>
            <person name="Cho S.J."/>
            <person name="Kim D.R."/>
            <person name="Lee K.I."/>
            <person name="Lim H.K."/>
            <person name="Park N.J."/>
            <person name="Hwang I.T."/>
            <person name="Yang K.S."/>
        </authorList>
    </citation>
    <scope>NUCLEOTIDE SEQUENCE [LARGE SCALE GENOMIC DNA]</scope>
    <source>
        <strain evidence="1 2">HPL-003</strain>
    </source>
</reference>
<dbReference type="InterPro" id="IPR037208">
    <property type="entry name" value="Spo0E-like_sf"/>
</dbReference>
<dbReference type="EMBL" id="CP003107">
    <property type="protein sequence ID" value="AET58986.1"/>
    <property type="molecule type" value="Genomic_DNA"/>
</dbReference>
<evidence type="ECO:0008006" key="3">
    <source>
        <dbReference type="Google" id="ProtNLM"/>
    </source>
</evidence>
<accession>G7VXE5</accession>
<gene>
    <name evidence="1" type="ordered locus">HPL003_11135</name>
</gene>
<dbReference type="RefSeq" id="WP_014279717.1">
    <property type="nucleotide sequence ID" value="NC_016641.1"/>
</dbReference>
<dbReference type="GO" id="GO:0046983">
    <property type="term" value="F:protein dimerization activity"/>
    <property type="evidence" value="ECO:0007669"/>
    <property type="project" value="InterPro"/>
</dbReference>
<dbReference type="KEGG" id="pta:HPL003_11135"/>
<protein>
    <recommendedName>
        <fullName evidence="3">Aspartyl-phosphate phosphatase Spo0E family protein</fullName>
    </recommendedName>
</protein>
<evidence type="ECO:0000313" key="2">
    <source>
        <dbReference type="Proteomes" id="UP000005876"/>
    </source>
</evidence>
<proteinExistence type="predicted"/>
<name>G7VXE5_PAETH</name>
<organism evidence="1 2">
    <name type="scientific">Paenibacillus terrae (strain HPL-003)</name>
    <dbReference type="NCBI Taxonomy" id="985665"/>
    <lineage>
        <taxon>Bacteria</taxon>
        <taxon>Bacillati</taxon>
        <taxon>Bacillota</taxon>
        <taxon>Bacilli</taxon>
        <taxon>Bacillales</taxon>
        <taxon>Paenibacillaceae</taxon>
        <taxon>Paenibacillus</taxon>
    </lineage>
</organism>
<sequence length="66" mass="7758">MQTDNILSHHVETARQKLHDLQNKYGFGHASVLKQSMVLDELINQYQYTYYKRKKSNCLNAEDLGE</sequence>
<dbReference type="GO" id="GO:0043937">
    <property type="term" value="P:regulation of sporulation"/>
    <property type="evidence" value="ECO:0007669"/>
    <property type="project" value="InterPro"/>
</dbReference>